<keyword evidence="3" id="KW-1185">Reference proteome</keyword>
<reference evidence="2" key="1">
    <citation type="journal article" date="2023" name="Plant J.">
        <title>Genome sequences and population genomics provide insights into the demographic history, inbreeding, and mutation load of two 'living fossil' tree species of Dipteronia.</title>
        <authorList>
            <person name="Feng Y."/>
            <person name="Comes H.P."/>
            <person name="Chen J."/>
            <person name="Zhu S."/>
            <person name="Lu R."/>
            <person name="Zhang X."/>
            <person name="Li P."/>
            <person name="Qiu J."/>
            <person name="Olsen K.M."/>
            <person name="Qiu Y."/>
        </authorList>
    </citation>
    <scope>NUCLEOTIDE SEQUENCE</scope>
    <source>
        <strain evidence="2">NBL</strain>
    </source>
</reference>
<name>A0AAD9ZNF8_9ROSI</name>
<feature type="domain" description="Reverse transcriptase" evidence="1">
    <location>
        <begin position="17"/>
        <end position="79"/>
    </location>
</feature>
<dbReference type="AlphaFoldDB" id="A0AAD9ZNF8"/>
<evidence type="ECO:0000313" key="2">
    <source>
        <dbReference type="EMBL" id="KAK3185155.1"/>
    </source>
</evidence>
<comment type="caution">
    <text evidence="2">The sequence shown here is derived from an EMBL/GenBank/DDBJ whole genome shotgun (WGS) entry which is preliminary data.</text>
</comment>
<dbReference type="PANTHER" id="PTHR46890">
    <property type="entry name" value="NON-LTR RETROLELEMENT REVERSE TRANSCRIPTASE-LIKE PROTEIN-RELATED"/>
    <property type="match status" value="1"/>
</dbReference>
<dbReference type="Proteomes" id="UP001281410">
    <property type="component" value="Unassembled WGS sequence"/>
</dbReference>
<dbReference type="EMBL" id="JANJYJ010000010">
    <property type="protein sequence ID" value="KAK3185155.1"/>
    <property type="molecule type" value="Genomic_DNA"/>
</dbReference>
<dbReference type="Pfam" id="PF00078">
    <property type="entry name" value="RVT_1"/>
    <property type="match status" value="1"/>
</dbReference>
<dbReference type="InterPro" id="IPR052343">
    <property type="entry name" value="Retrotransposon-Effector_Assoc"/>
</dbReference>
<proteinExistence type="predicted"/>
<dbReference type="PANTHER" id="PTHR46890:SF48">
    <property type="entry name" value="RNA-DIRECTED DNA POLYMERASE"/>
    <property type="match status" value="1"/>
</dbReference>
<evidence type="ECO:0000313" key="3">
    <source>
        <dbReference type="Proteomes" id="UP001281410"/>
    </source>
</evidence>
<gene>
    <name evidence="2" type="ORF">Dsin_032441</name>
</gene>
<protein>
    <recommendedName>
        <fullName evidence="1">Reverse transcriptase domain-containing protein</fullName>
    </recommendedName>
</protein>
<evidence type="ECO:0000259" key="1">
    <source>
        <dbReference type="Pfam" id="PF00078"/>
    </source>
</evidence>
<sequence length="90" mass="10282">MNGSVPRNINHTLITLIPKVSNPINMTFFRPISLCNINYKILSKTLVQRLRLLIPKLVSPNQVAFDSGRQIQDNTVIAQEVLHKFNCLRI</sequence>
<organism evidence="2 3">
    <name type="scientific">Dipteronia sinensis</name>
    <dbReference type="NCBI Taxonomy" id="43782"/>
    <lineage>
        <taxon>Eukaryota</taxon>
        <taxon>Viridiplantae</taxon>
        <taxon>Streptophyta</taxon>
        <taxon>Embryophyta</taxon>
        <taxon>Tracheophyta</taxon>
        <taxon>Spermatophyta</taxon>
        <taxon>Magnoliopsida</taxon>
        <taxon>eudicotyledons</taxon>
        <taxon>Gunneridae</taxon>
        <taxon>Pentapetalae</taxon>
        <taxon>rosids</taxon>
        <taxon>malvids</taxon>
        <taxon>Sapindales</taxon>
        <taxon>Sapindaceae</taxon>
        <taxon>Hippocastanoideae</taxon>
        <taxon>Acereae</taxon>
        <taxon>Dipteronia</taxon>
    </lineage>
</organism>
<accession>A0AAD9ZNF8</accession>
<dbReference type="InterPro" id="IPR000477">
    <property type="entry name" value="RT_dom"/>
</dbReference>